<feature type="compositionally biased region" description="Gly residues" evidence="1">
    <location>
        <begin position="65"/>
        <end position="80"/>
    </location>
</feature>
<feature type="region of interest" description="Disordered" evidence="1">
    <location>
        <begin position="49"/>
        <end position="80"/>
    </location>
</feature>
<dbReference type="AlphaFoldDB" id="A0AAD5XCV5"/>
<protein>
    <submittedName>
        <fullName evidence="2">Uncharacterized protein</fullName>
    </submittedName>
</protein>
<evidence type="ECO:0000313" key="3">
    <source>
        <dbReference type="Proteomes" id="UP001211907"/>
    </source>
</evidence>
<reference evidence="2" key="1">
    <citation type="submission" date="2020-05" db="EMBL/GenBank/DDBJ databases">
        <title>Phylogenomic resolution of chytrid fungi.</title>
        <authorList>
            <person name="Stajich J.E."/>
            <person name="Amses K."/>
            <person name="Simmons R."/>
            <person name="Seto K."/>
            <person name="Myers J."/>
            <person name="Bonds A."/>
            <person name="Quandt C.A."/>
            <person name="Barry K."/>
            <person name="Liu P."/>
            <person name="Grigoriev I."/>
            <person name="Longcore J.E."/>
            <person name="James T.Y."/>
        </authorList>
    </citation>
    <scope>NUCLEOTIDE SEQUENCE</scope>
    <source>
        <strain evidence="2">JEL0513</strain>
    </source>
</reference>
<evidence type="ECO:0000313" key="2">
    <source>
        <dbReference type="EMBL" id="KAJ3100792.1"/>
    </source>
</evidence>
<proteinExistence type="predicted"/>
<keyword evidence="3" id="KW-1185">Reference proteome</keyword>
<name>A0AAD5XCV5_9FUNG</name>
<feature type="compositionally biased region" description="Acidic residues" evidence="1">
    <location>
        <begin position="49"/>
        <end position="58"/>
    </location>
</feature>
<dbReference type="EMBL" id="JADGJH010002260">
    <property type="protein sequence ID" value="KAJ3100792.1"/>
    <property type="molecule type" value="Genomic_DNA"/>
</dbReference>
<dbReference type="Proteomes" id="UP001211907">
    <property type="component" value="Unassembled WGS sequence"/>
</dbReference>
<sequence>MKSNQKSEDFISWNSVCKTNKHESGLMLIGGYCCCCGSVCGIGAGQNNDDDDDDDDDDGERRHNGGGNDGRNGNGNGNGNNGKRAGVGALHGGGCGAGGAGCGVLVVGVGGAVGVGADGRGSRRLPVRVDGVVARAGGLRQRHGRGGIGRGVDGRLQRFAGDHRGGLRVSRASCFVLRAPRQTNRASCSASLSDDCQGAISLLAKNQTGCNAQDPPKRSACFCANEDPTSVAFYCASNPPSLWNTTYSAAVAHREAACLAAGLDLPSGFLDPPADGSVCLQGPGEPDSSSVFWPNTTATTVYSPMTLE</sequence>
<gene>
    <name evidence="2" type="ORF">HK100_004655</name>
</gene>
<evidence type="ECO:0000256" key="1">
    <source>
        <dbReference type="SAM" id="MobiDB-lite"/>
    </source>
</evidence>
<comment type="caution">
    <text evidence="2">The sequence shown here is derived from an EMBL/GenBank/DDBJ whole genome shotgun (WGS) entry which is preliminary data.</text>
</comment>
<organism evidence="2 3">
    <name type="scientific">Physocladia obscura</name>
    <dbReference type="NCBI Taxonomy" id="109957"/>
    <lineage>
        <taxon>Eukaryota</taxon>
        <taxon>Fungi</taxon>
        <taxon>Fungi incertae sedis</taxon>
        <taxon>Chytridiomycota</taxon>
        <taxon>Chytridiomycota incertae sedis</taxon>
        <taxon>Chytridiomycetes</taxon>
        <taxon>Chytridiales</taxon>
        <taxon>Chytriomycetaceae</taxon>
        <taxon>Physocladia</taxon>
    </lineage>
</organism>
<accession>A0AAD5XCV5</accession>